<proteinExistence type="predicted"/>
<dbReference type="Gene3D" id="3.40.91.30">
    <property type="match status" value="1"/>
</dbReference>
<reference evidence="1 2" key="1">
    <citation type="journal article" date="2010" name="Virol. J.">
        <title>Genomes of the T4-related bacteriophages as windows on microbial genome evolution.</title>
        <authorList>
            <person name="Petrov V.M."/>
            <person name="Ratnayaka S."/>
            <person name="Nolan J.M."/>
            <person name="Miller E.S."/>
            <person name="Karam J.D."/>
        </authorList>
    </citation>
    <scope>NUCLEOTIDE SEQUENCE [LARGE SCALE GENOMIC DNA]</scope>
</reference>
<protein>
    <submittedName>
        <fullName evidence="1">Uncharacterized protein</fullName>
    </submittedName>
</protein>
<gene>
    <name evidence="1" type="ORF">PX29p164</name>
</gene>
<dbReference type="Proteomes" id="UP000008726">
    <property type="component" value="Segment"/>
</dbReference>
<evidence type="ECO:0000313" key="1">
    <source>
        <dbReference type="EMBL" id="ADQ52883.1"/>
    </source>
</evidence>
<dbReference type="OrthoDB" id="17050at10239"/>
<accession>E5DQ97</accession>
<dbReference type="InterPro" id="IPR011335">
    <property type="entry name" value="Restrct_endonuc-II-like"/>
</dbReference>
<evidence type="ECO:0000313" key="2">
    <source>
        <dbReference type="Proteomes" id="UP000008726"/>
    </source>
</evidence>
<dbReference type="SUPFAM" id="SSF52980">
    <property type="entry name" value="Restriction endonuclease-like"/>
    <property type="match status" value="1"/>
</dbReference>
<keyword evidence="2" id="KW-1185">Reference proteome</keyword>
<dbReference type="EMBL" id="GU396103">
    <property type="protein sequence ID" value="ADQ52883.1"/>
    <property type="molecule type" value="Genomic_DNA"/>
</dbReference>
<dbReference type="GeneID" id="18560088"/>
<organism evidence="1 2">
    <name type="scientific">Aeromonas phage PX29</name>
    <dbReference type="NCBI Taxonomy" id="926067"/>
    <lineage>
        <taxon>Viruses</taxon>
        <taxon>Duplodnaviria</taxon>
        <taxon>Heunggongvirae</taxon>
        <taxon>Uroviricota</taxon>
        <taxon>Caudoviricetes</taxon>
        <taxon>Pantevenvirales</taxon>
        <taxon>Straboviridae</taxon>
        <taxon>Angelvirus</taxon>
        <taxon>Angelvirus px29</taxon>
    </lineage>
</organism>
<dbReference type="RefSeq" id="YP_009011593.1">
    <property type="nucleotide sequence ID" value="NC_023688.1"/>
</dbReference>
<name>E5DQ97_9CAUD</name>
<dbReference type="KEGG" id="vg:18560088"/>
<sequence>MYAFEGQTFKGKWELLVAKCLSSANIEYTNEITPFVYSWENGEHLYFPDFYLPSMDLYIEVKGYERERDRCKWKSVKNLIVLKSSQIKELENGKSIIEFLKE</sequence>